<sequence>MERPSILAPPPSLLPAPLI</sequence>
<dbReference type="MGI" id="MGI:98968">
    <property type="gene designation" value="Wt1"/>
</dbReference>
<protein>
    <submittedName>
        <fullName evidence="1">Wilms' tumor mRNA</fullName>
    </submittedName>
</protein>
<organism evidence="1">
    <name type="scientific">Mus musculus</name>
    <name type="common">Mouse</name>
    <dbReference type="NCBI Taxonomy" id="10090"/>
    <lineage>
        <taxon>Eukaryota</taxon>
        <taxon>Metazoa</taxon>
        <taxon>Chordata</taxon>
        <taxon>Craniata</taxon>
        <taxon>Vertebrata</taxon>
        <taxon>Euteleostomi</taxon>
        <taxon>Mammalia</taxon>
        <taxon>Eutheria</taxon>
        <taxon>Euarchontoglires</taxon>
        <taxon>Glires</taxon>
        <taxon>Rodentia</taxon>
        <taxon>Myomorpha</taxon>
        <taxon>Muroidea</taxon>
        <taxon>Muridae</taxon>
        <taxon>Murinae</taxon>
        <taxon>Mus</taxon>
        <taxon>Mus</taxon>
    </lineage>
</organism>
<dbReference type="AGR" id="MGI:98968"/>
<accession>V9GZH3</accession>
<dbReference type="EMBL" id="M55512">
    <property type="protein sequence ID" value="AAA40572.1"/>
    <property type="molecule type" value="mRNA"/>
</dbReference>
<reference evidence="1" key="1">
    <citation type="journal article" date="1991" name="Mol. Cell. Biol.">
        <title>Isolation, characterization, and expression of the murine Wilms' tumor gene (WT1) during kidney development.</title>
        <authorList>
            <person name="Buckler A.J."/>
            <person name="Pelletier J."/>
            <person name="Haber D.A."/>
            <person name="Glasser T."/>
            <person name="Housman D.E."/>
        </authorList>
    </citation>
    <scope>NUCLEOTIDE SEQUENCE</scope>
    <source>
        <strain evidence="1">FVB/N</strain>
    </source>
</reference>
<gene>
    <name evidence="2" type="primary">Wt1</name>
</gene>
<name>V9GZH3_MOUSE</name>
<proteinExistence type="evidence at transcript level"/>
<dbReference type="AlphaFoldDB" id="V9GZH3"/>
<evidence type="ECO:0000313" key="2">
    <source>
        <dbReference type="MGI" id="MGI:98968"/>
    </source>
</evidence>
<evidence type="ECO:0000313" key="1">
    <source>
        <dbReference type="EMBL" id="AAA40572.1"/>
    </source>
</evidence>